<feature type="compositionally biased region" description="Low complexity" evidence="1">
    <location>
        <begin position="148"/>
        <end position="166"/>
    </location>
</feature>
<accession>A0A6A5YTZ9</accession>
<organism evidence="2 3">
    <name type="scientific">Lophiotrema nucula</name>
    <dbReference type="NCBI Taxonomy" id="690887"/>
    <lineage>
        <taxon>Eukaryota</taxon>
        <taxon>Fungi</taxon>
        <taxon>Dikarya</taxon>
        <taxon>Ascomycota</taxon>
        <taxon>Pezizomycotina</taxon>
        <taxon>Dothideomycetes</taxon>
        <taxon>Pleosporomycetidae</taxon>
        <taxon>Pleosporales</taxon>
        <taxon>Lophiotremataceae</taxon>
        <taxon>Lophiotrema</taxon>
    </lineage>
</organism>
<evidence type="ECO:0000256" key="1">
    <source>
        <dbReference type="SAM" id="MobiDB-lite"/>
    </source>
</evidence>
<dbReference type="EMBL" id="ML977340">
    <property type="protein sequence ID" value="KAF2109997.1"/>
    <property type="molecule type" value="Genomic_DNA"/>
</dbReference>
<gene>
    <name evidence="2" type="ORF">BDV96DRAFT_604467</name>
</gene>
<dbReference type="Proteomes" id="UP000799770">
    <property type="component" value="Unassembled WGS sequence"/>
</dbReference>
<evidence type="ECO:0000313" key="2">
    <source>
        <dbReference type="EMBL" id="KAF2109997.1"/>
    </source>
</evidence>
<sequence length="173" mass="18678">MAAGMDKGRAAALYLFSASTASAASWAWSTQLQMGALQRSERRLVESPRCYLWCPESGSHRGPHARLVHGPNPKLALRSLRHFLIAGIDEGGTNKKGLSPSIGAVVICDSPKKRPLRASRSLPNALPATKPRIPRALRRTPDLFSKCATSSHQSRASTATTSRATSNDSHLRL</sequence>
<name>A0A6A5YTZ9_9PLEO</name>
<feature type="region of interest" description="Disordered" evidence="1">
    <location>
        <begin position="145"/>
        <end position="173"/>
    </location>
</feature>
<keyword evidence="3" id="KW-1185">Reference proteome</keyword>
<dbReference type="AlphaFoldDB" id="A0A6A5YTZ9"/>
<evidence type="ECO:0000313" key="3">
    <source>
        <dbReference type="Proteomes" id="UP000799770"/>
    </source>
</evidence>
<reference evidence="2" key="1">
    <citation type="journal article" date="2020" name="Stud. Mycol.">
        <title>101 Dothideomycetes genomes: a test case for predicting lifestyles and emergence of pathogens.</title>
        <authorList>
            <person name="Haridas S."/>
            <person name="Albert R."/>
            <person name="Binder M."/>
            <person name="Bloem J."/>
            <person name="Labutti K."/>
            <person name="Salamov A."/>
            <person name="Andreopoulos B."/>
            <person name="Baker S."/>
            <person name="Barry K."/>
            <person name="Bills G."/>
            <person name="Bluhm B."/>
            <person name="Cannon C."/>
            <person name="Castanera R."/>
            <person name="Culley D."/>
            <person name="Daum C."/>
            <person name="Ezra D."/>
            <person name="Gonzalez J."/>
            <person name="Henrissat B."/>
            <person name="Kuo A."/>
            <person name="Liang C."/>
            <person name="Lipzen A."/>
            <person name="Lutzoni F."/>
            <person name="Magnuson J."/>
            <person name="Mondo S."/>
            <person name="Nolan M."/>
            <person name="Ohm R."/>
            <person name="Pangilinan J."/>
            <person name="Park H.-J."/>
            <person name="Ramirez L."/>
            <person name="Alfaro M."/>
            <person name="Sun H."/>
            <person name="Tritt A."/>
            <person name="Yoshinaga Y."/>
            <person name="Zwiers L.-H."/>
            <person name="Turgeon B."/>
            <person name="Goodwin S."/>
            <person name="Spatafora J."/>
            <person name="Crous P."/>
            <person name="Grigoriev I."/>
        </authorList>
    </citation>
    <scope>NUCLEOTIDE SEQUENCE</scope>
    <source>
        <strain evidence="2">CBS 627.86</strain>
    </source>
</reference>
<protein>
    <submittedName>
        <fullName evidence="2">Uncharacterized protein</fullName>
    </submittedName>
</protein>
<proteinExistence type="predicted"/>